<keyword evidence="2" id="KW-1185">Reference proteome</keyword>
<protein>
    <submittedName>
        <fullName evidence="1">Uncharacterized protein</fullName>
    </submittedName>
</protein>
<accession>A0ACC2T5X5</accession>
<dbReference type="EMBL" id="QTSX02003598">
    <property type="protein sequence ID" value="KAJ9069980.1"/>
    <property type="molecule type" value="Genomic_DNA"/>
</dbReference>
<gene>
    <name evidence="1" type="ORF">DSO57_1013089</name>
</gene>
<name>A0ACC2T5X5_9FUNG</name>
<organism evidence="1 2">
    <name type="scientific">Entomophthora muscae</name>
    <dbReference type="NCBI Taxonomy" id="34485"/>
    <lineage>
        <taxon>Eukaryota</taxon>
        <taxon>Fungi</taxon>
        <taxon>Fungi incertae sedis</taxon>
        <taxon>Zoopagomycota</taxon>
        <taxon>Entomophthoromycotina</taxon>
        <taxon>Entomophthoromycetes</taxon>
        <taxon>Entomophthorales</taxon>
        <taxon>Entomophthoraceae</taxon>
        <taxon>Entomophthora</taxon>
    </lineage>
</organism>
<reference evidence="1" key="1">
    <citation type="submission" date="2022-04" db="EMBL/GenBank/DDBJ databases">
        <title>Genome of the entomopathogenic fungus Entomophthora muscae.</title>
        <authorList>
            <person name="Elya C."/>
            <person name="Lovett B.R."/>
            <person name="Lee E."/>
            <person name="Macias A.M."/>
            <person name="Hajek A.E."/>
            <person name="De Bivort B.L."/>
            <person name="Kasson M.T."/>
            <person name="De Fine Licht H.H."/>
            <person name="Stajich J.E."/>
        </authorList>
    </citation>
    <scope>NUCLEOTIDE SEQUENCE</scope>
    <source>
        <strain evidence="1">Berkeley</strain>
    </source>
</reference>
<proteinExistence type="predicted"/>
<sequence length="89" mass="10112">MFRSTVQFASHVKVPKHHVPLIKFLGKRSLIQNHIDSRDDMVNTSQEPKVDKFGTVLYVLNSESELPTKYRRSPPSSQEADLIELGGAY</sequence>
<evidence type="ECO:0000313" key="2">
    <source>
        <dbReference type="Proteomes" id="UP001165960"/>
    </source>
</evidence>
<evidence type="ECO:0000313" key="1">
    <source>
        <dbReference type="EMBL" id="KAJ9069980.1"/>
    </source>
</evidence>
<comment type="caution">
    <text evidence="1">The sequence shown here is derived from an EMBL/GenBank/DDBJ whole genome shotgun (WGS) entry which is preliminary data.</text>
</comment>
<dbReference type="Proteomes" id="UP001165960">
    <property type="component" value="Unassembled WGS sequence"/>
</dbReference>